<accession>A0A084GCX3</accession>
<dbReference type="AlphaFoldDB" id="A0A084GCX3"/>
<comment type="caution">
    <text evidence="3">The sequence shown here is derived from an EMBL/GenBank/DDBJ whole genome shotgun (WGS) entry which is preliminary data.</text>
</comment>
<protein>
    <recommendedName>
        <fullName evidence="2">DUF7708 domain-containing protein</fullName>
    </recommendedName>
</protein>
<gene>
    <name evidence="3" type="ORF">SAPIO_CDS2639</name>
</gene>
<evidence type="ECO:0000256" key="1">
    <source>
        <dbReference type="SAM" id="Coils"/>
    </source>
</evidence>
<name>A0A084GCX3_PSEDA</name>
<dbReference type="GeneID" id="27721711"/>
<organism evidence="3 4">
    <name type="scientific">Pseudallescheria apiosperma</name>
    <name type="common">Scedosporium apiospermum</name>
    <dbReference type="NCBI Taxonomy" id="563466"/>
    <lineage>
        <taxon>Eukaryota</taxon>
        <taxon>Fungi</taxon>
        <taxon>Dikarya</taxon>
        <taxon>Ascomycota</taxon>
        <taxon>Pezizomycotina</taxon>
        <taxon>Sordariomycetes</taxon>
        <taxon>Hypocreomycetidae</taxon>
        <taxon>Microascales</taxon>
        <taxon>Microascaceae</taxon>
        <taxon>Scedosporium</taxon>
    </lineage>
</organism>
<keyword evidence="4" id="KW-1185">Reference proteome</keyword>
<dbReference type="KEGG" id="sapo:SAPIO_CDS2639"/>
<keyword evidence="1" id="KW-0175">Coiled coil</keyword>
<sequence>MSRGLDYDEFRQAQNEFLATLSNKERETFSTYISADTFLQSLERLDIIAKKGPSGKRWLNIIRKFSDGLEPYFKVVNIYVSSKPECAAIFWGSLRLVLQLASNYGTFFEKMTKMLSSLTDELPQYGELLDLCQHRGPDTEDEANTLRVQAHIVLIYKDMFAVLHTAARIFAKSDGKMKKKAVVVGSLLWKPFESRFGELLVQMRGHRRFIFEQLVLWHASEEVKERARAAADRKVESVEREDVALERDLAARERKLIREERDLNSQRGAEVSKCLREVRQEMRCLENDRKEQARTRIAEWVAPPNFADSLEKELRLRDPGTAMRLFEEKAYNQGVEGREAVAHSRKFFGSNTIWIQDLILLDILRLCLPEDAILVLDGIDECSDNDFLIESLVGLSHNVPSLRMMLLSRINVAALKSSVRANHIFVAAKNKVSRDIHQFCLNQIQDMFEEELLPESCLGDTEPFADKLCIGADGMFL</sequence>
<dbReference type="Pfam" id="PF24809">
    <property type="entry name" value="DUF7708"/>
    <property type="match status" value="1"/>
</dbReference>
<evidence type="ECO:0000313" key="3">
    <source>
        <dbReference type="EMBL" id="KEZ45185.1"/>
    </source>
</evidence>
<dbReference type="EMBL" id="JOWA01000086">
    <property type="protein sequence ID" value="KEZ45185.1"/>
    <property type="molecule type" value="Genomic_DNA"/>
</dbReference>
<reference evidence="3 4" key="1">
    <citation type="journal article" date="2014" name="Genome Announc.">
        <title>Draft genome sequence of the pathogenic fungus Scedosporium apiospermum.</title>
        <authorList>
            <person name="Vandeputte P."/>
            <person name="Ghamrawi S."/>
            <person name="Rechenmann M."/>
            <person name="Iltis A."/>
            <person name="Giraud S."/>
            <person name="Fleury M."/>
            <person name="Thornton C."/>
            <person name="Delhaes L."/>
            <person name="Meyer W."/>
            <person name="Papon N."/>
            <person name="Bouchara J.P."/>
        </authorList>
    </citation>
    <scope>NUCLEOTIDE SEQUENCE [LARGE SCALE GENOMIC DNA]</scope>
    <source>
        <strain evidence="3 4">IHEM 14462</strain>
    </source>
</reference>
<dbReference type="OrthoDB" id="4772757at2759"/>
<feature type="domain" description="DUF7708" evidence="2">
    <location>
        <begin position="61"/>
        <end position="207"/>
    </location>
</feature>
<proteinExistence type="predicted"/>
<dbReference type="Proteomes" id="UP000028545">
    <property type="component" value="Unassembled WGS sequence"/>
</dbReference>
<dbReference type="RefSeq" id="XP_016644984.1">
    <property type="nucleotide sequence ID" value="XM_016785608.1"/>
</dbReference>
<dbReference type="OMA" id="MRCLEND"/>
<dbReference type="VEuPathDB" id="FungiDB:SAPIO_CDS2639"/>
<dbReference type="InterPro" id="IPR056125">
    <property type="entry name" value="DUF7708"/>
</dbReference>
<evidence type="ECO:0000313" key="4">
    <source>
        <dbReference type="Proteomes" id="UP000028545"/>
    </source>
</evidence>
<evidence type="ECO:0000259" key="2">
    <source>
        <dbReference type="Pfam" id="PF24809"/>
    </source>
</evidence>
<feature type="coiled-coil region" evidence="1">
    <location>
        <begin position="235"/>
        <end position="295"/>
    </location>
</feature>
<dbReference type="HOGENOM" id="CLU_572597_0_0_1"/>
<dbReference type="PANTHER" id="PTHR10039:SF14">
    <property type="entry name" value="NACHT DOMAIN-CONTAINING PROTEIN"/>
    <property type="match status" value="1"/>
</dbReference>
<dbReference type="PANTHER" id="PTHR10039">
    <property type="entry name" value="AMELOGENIN"/>
    <property type="match status" value="1"/>
</dbReference>